<evidence type="ECO:0000256" key="3">
    <source>
        <dbReference type="ARBA" id="ARBA00022989"/>
    </source>
</evidence>
<dbReference type="OrthoDB" id="1932233at2759"/>
<organism evidence="6 7">
    <name type="scientific">Ostreobium quekettii</name>
    <dbReference type="NCBI Taxonomy" id="121088"/>
    <lineage>
        <taxon>Eukaryota</taxon>
        <taxon>Viridiplantae</taxon>
        <taxon>Chlorophyta</taxon>
        <taxon>core chlorophytes</taxon>
        <taxon>Ulvophyceae</taxon>
        <taxon>TCBD clade</taxon>
        <taxon>Bryopsidales</taxon>
        <taxon>Ostreobineae</taxon>
        <taxon>Ostreobiaceae</taxon>
        <taxon>Ostreobium</taxon>
    </lineage>
</organism>
<gene>
    <name evidence="6" type="ORF">OSTQU699_LOCUS10372</name>
</gene>
<name>A0A8S1JF63_9CHLO</name>
<evidence type="ECO:0008006" key="8">
    <source>
        <dbReference type="Google" id="ProtNLM"/>
    </source>
</evidence>
<feature type="transmembrane region" description="Helical" evidence="5">
    <location>
        <begin position="100"/>
        <end position="117"/>
    </location>
</feature>
<evidence type="ECO:0000256" key="1">
    <source>
        <dbReference type="ARBA" id="ARBA00004141"/>
    </source>
</evidence>
<feature type="transmembrane region" description="Helical" evidence="5">
    <location>
        <begin position="123"/>
        <end position="144"/>
    </location>
</feature>
<evidence type="ECO:0000256" key="2">
    <source>
        <dbReference type="ARBA" id="ARBA00022692"/>
    </source>
</evidence>
<sequence length="152" mass="17253">MPHSRTVSEVRVNKNTNWLNAQGAWLWYLGLIALSWLAFSAIMGPGLAWTYVHLLHGVVTFYLMHWIKGSPIEEDQGMWDGHTFWEQLDDGEQGTRTRKFLAVVPLVLFLLATHGSDFRQQPLLLNLVLVVALLVAKTPGMHGVRLFGINKY</sequence>
<evidence type="ECO:0000313" key="7">
    <source>
        <dbReference type="Proteomes" id="UP000708148"/>
    </source>
</evidence>
<protein>
    <recommendedName>
        <fullName evidence="8">ORMDL family protein</fullName>
    </recommendedName>
</protein>
<dbReference type="GO" id="GO:0005789">
    <property type="term" value="C:endoplasmic reticulum membrane"/>
    <property type="evidence" value="ECO:0007669"/>
    <property type="project" value="InterPro"/>
</dbReference>
<feature type="transmembrane region" description="Helical" evidence="5">
    <location>
        <begin position="48"/>
        <end position="67"/>
    </location>
</feature>
<proteinExistence type="predicted"/>
<evidence type="ECO:0000313" key="6">
    <source>
        <dbReference type="EMBL" id="CAD7705017.1"/>
    </source>
</evidence>
<keyword evidence="2 5" id="KW-0812">Transmembrane</keyword>
<feature type="transmembrane region" description="Helical" evidence="5">
    <location>
        <begin position="24"/>
        <end position="42"/>
    </location>
</feature>
<dbReference type="Proteomes" id="UP000708148">
    <property type="component" value="Unassembled WGS sequence"/>
</dbReference>
<dbReference type="PIRSF" id="PIRSF018147">
    <property type="entry name" value="ORMDL"/>
    <property type="match status" value="1"/>
</dbReference>
<reference evidence="6" key="1">
    <citation type="submission" date="2020-12" db="EMBL/GenBank/DDBJ databases">
        <authorList>
            <person name="Iha C."/>
        </authorList>
    </citation>
    <scope>NUCLEOTIDE SEQUENCE</scope>
</reference>
<dbReference type="EMBL" id="CAJHUC010003001">
    <property type="protein sequence ID" value="CAD7705017.1"/>
    <property type="molecule type" value="Genomic_DNA"/>
</dbReference>
<keyword evidence="3 5" id="KW-1133">Transmembrane helix</keyword>
<comment type="subcellular location">
    <subcellularLocation>
        <location evidence="1">Membrane</location>
        <topology evidence="1">Multi-pass membrane protein</topology>
    </subcellularLocation>
</comment>
<dbReference type="AlphaFoldDB" id="A0A8S1JF63"/>
<dbReference type="InterPro" id="IPR007203">
    <property type="entry name" value="ORMDL"/>
</dbReference>
<comment type="caution">
    <text evidence="6">The sequence shown here is derived from an EMBL/GenBank/DDBJ whole genome shotgun (WGS) entry which is preliminary data.</text>
</comment>
<dbReference type="PANTHER" id="PTHR12665">
    <property type="entry name" value="ORMDL PROTEINS"/>
    <property type="match status" value="1"/>
</dbReference>
<keyword evidence="4 5" id="KW-0472">Membrane</keyword>
<keyword evidence="7" id="KW-1185">Reference proteome</keyword>
<accession>A0A8S1JF63</accession>
<evidence type="ECO:0000256" key="5">
    <source>
        <dbReference type="SAM" id="Phobius"/>
    </source>
</evidence>
<dbReference type="Pfam" id="PF04061">
    <property type="entry name" value="ORMDL"/>
    <property type="match status" value="1"/>
</dbReference>
<evidence type="ECO:0000256" key="4">
    <source>
        <dbReference type="ARBA" id="ARBA00023136"/>
    </source>
</evidence>